<organism evidence="2 3">
    <name type="scientific">Senegalimassilia anaerobia</name>
    <dbReference type="NCBI Taxonomy" id="1473216"/>
    <lineage>
        <taxon>Bacteria</taxon>
        <taxon>Bacillati</taxon>
        <taxon>Actinomycetota</taxon>
        <taxon>Coriobacteriia</taxon>
        <taxon>Coriobacteriales</taxon>
        <taxon>Coriobacteriaceae</taxon>
        <taxon>Senegalimassilia</taxon>
    </lineage>
</organism>
<dbReference type="RefSeq" id="WP_114620037.1">
    <property type="nucleotide sequence ID" value="NZ_PPTP01000001.1"/>
</dbReference>
<feature type="domain" description="SMEK" evidence="1">
    <location>
        <begin position="13"/>
        <end position="148"/>
    </location>
</feature>
<dbReference type="OrthoDB" id="9757917at2"/>
<dbReference type="Proteomes" id="UP000253792">
    <property type="component" value="Unassembled WGS sequence"/>
</dbReference>
<sequence>MTLQRETNTNEFITLITRLSQELQQHAKANLQSALVHAEEAFKRILLTVYGYKLRNANEDEHNAPGVDLIDDEGKFVFQITISATRDKVTNTLSRKAMEGYANDGYRLRFMFVGVKELPRPKSDFPNPHSIDFDYRTDCLYCADISEAFSRLDIAEQERALHVLKQELGEAFLLTTEKLTKQFESSKRLLGIRYSPNLSVPVDAFRYLDAFSNPQVVKENARLKLSELSHACKKAVDLEGLDNEKRQIVQSILEASAKAEDEVTQSSLEHIDSSAEALENVYSPKDEPEEIRSLLHECRILRQFRSNAGFAFTEKKFVLFTGNGGIGKSHYLADCCERAIKKGNAAFLILGQEFTANQGPCSQIAVKIAGDSDYVACFSEINRFAESHGHRAIIAIDALNEGIGRNYWPNHLASLVEALRPFNSIILLASVRSTYEGQVIPVDYFKEDASFSRRRLTGFSNSPDAIRLFCEHYRIEPPAFPPYGEEYSNPLYLRTLCEAISEKGTSRFELSISFTEAVFLCLNGINKRICKELECQPATNIVHKALTALVDTPSFLQWGSIAYDDAIQSVHSAIHLYTDKAVKVIELLEAESVINVDTHGQDSYISFSYERFGDYVCAHHAISQAASGSPSRKEAICKNKEIREMLCSDYMQGAAEALSILLSETEDISVLELLDLDDKDEESRAFDLLLSTIAWDKTNSVSPLATKFIKENVTPNPNRTILLVSELLDVALSPSNAFNAKVFEDIARSLPVQERECILAWAMHENANVPKTLSWLKKNYGIVSNECIQLALTLLPWLTSSSSIEIRDKATQTLSCCLLRRPSEAQALAEKIGSFEDDYVDERLIAAIYGAASNSGNRLVEFLPACRTAYKFAYEGGSTHPNIMIRNYIDCLVDLMRVPGLIDADECRLCSSRGNSPWYEAPVSNEEIDGYLTACKSDFGEKSKEALNLWWIIHSMTTEYGRGTCAYGDFGRYVFGSQVGCWNSQFKNDQDLANLALKELLDNFYSTRWHASFDNRVRHSREDNNLGFERISKKYQWICMYRLIGRLIDNYPPYEETIEYDQEYLEHQRSRGARFWATFADGGNSPVFEEDEELDPNDHIVSIKRRPLEADEMFWQLGGLRDFDPTYLALHEASSEGADIVASKIPVFSIEQSEHELCELLTPFHETEINSEKYVSIWSLFTIKEPNGNTRETHWQSFAVVANEQDMLDSLKDKKKLSSDSSYTPESLHVYSRETGGYLASRLDNEFRIRDMGEDRDLLAPISVGYLWEPIRDGANDSGESRRIQNPSYDLAQHLGLVQDEPGVWKSNGTTVCIEKKSTGGECLYIKKEWLLRFLRERQLLLGWREYFETTSNELKRKAVWLFCLRGNEGSVKYEILDIETYELDRRLFG</sequence>
<accession>A0A369LHR1</accession>
<reference evidence="2 3" key="1">
    <citation type="journal article" date="2018" name="Elife">
        <title>Discovery and characterization of a prevalent human gut bacterial enzyme sufficient for the inactivation of a family of plant toxins.</title>
        <authorList>
            <person name="Koppel N."/>
            <person name="Bisanz J.E."/>
            <person name="Pandelia M.E."/>
            <person name="Turnbaugh P.J."/>
            <person name="Balskus E.P."/>
        </authorList>
    </citation>
    <scope>NUCLEOTIDE SEQUENCE [LARGE SCALE GENOMIC DNA]</scope>
    <source>
        <strain evidence="3">anaerobia AP69FAA</strain>
    </source>
</reference>
<dbReference type="NCBIfam" id="NF033859">
    <property type="entry name" value="SMEK_N"/>
    <property type="match status" value="1"/>
</dbReference>
<evidence type="ECO:0000313" key="2">
    <source>
        <dbReference type="EMBL" id="RDB57548.1"/>
    </source>
</evidence>
<dbReference type="Pfam" id="PF21941">
    <property type="entry name" value="SMEK_N"/>
    <property type="match status" value="1"/>
</dbReference>
<comment type="caution">
    <text evidence="2">The sequence shown here is derived from an EMBL/GenBank/DDBJ whole genome shotgun (WGS) entry which is preliminary data.</text>
</comment>
<keyword evidence="3" id="KW-1185">Reference proteome</keyword>
<gene>
    <name evidence="2" type="ORF">C1880_01655</name>
</gene>
<dbReference type="InterPro" id="IPR047740">
    <property type="entry name" value="SMEK_dom"/>
</dbReference>
<evidence type="ECO:0000259" key="1">
    <source>
        <dbReference type="Pfam" id="PF21941"/>
    </source>
</evidence>
<proteinExistence type="predicted"/>
<dbReference type="EMBL" id="PPTP01000001">
    <property type="protein sequence ID" value="RDB57548.1"/>
    <property type="molecule type" value="Genomic_DNA"/>
</dbReference>
<protein>
    <recommendedName>
        <fullName evidence="1">SMEK domain-containing protein</fullName>
    </recommendedName>
</protein>
<name>A0A369LHR1_9ACTN</name>
<evidence type="ECO:0000313" key="3">
    <source>
        <dbReference type="Proteomes" id="UP000253792"/>
    </source>
</evidence>